<feature type="domain" description="RNA polymerase sigma-70 region 2" evidence="7">
    <location>
        <begin position="12"/>
        <end position="75"/>
    </location>
</feature>
<dbReference type="GO" id="GO:0003677">
    <property type="term" value="F:DNA binding"/>
    <property type="evidence" value="ECO:0007669"/>
    <property type="project" value="UniProtKB-KW"/>
</dbReference>
<protein>
    <recommendedName>
        <fullName evidence="6">RNA polymerase sigma factor</fullName>
    </recommendedName>
</protein>
<dbReference type="Pfam" id="PF04542">
    <property type="entry name" value="Sigma70_r2"/>
    <property type="match status" value="1"/>
</dbReference>
<evidence type="ECO:0000256" key="5">
    <source>
        <dbReference type="ARBA" id="ARBA00023163"/>
    </source>
</evidence>
<evidence type="ECO:0000256" key="1">
    <source>
        <dbReference type="ARBA" id="ARBA00010641"/>
    </source>
</evidence>
<keyword evidence="3 6" id="KW-0731">Sigma factor</keyword>
<evidence type="ECO:0000256" key="2">
    <source>
        <dbReference type="ARBA" id="ARBA00023015"/>
    </source>
</evidence>
<evidence type="ECO:0000313" key="9">
    <source>
        <dbReference type="EMBL" id="PST82542.1"/>
    </source>
</evidence>
<dbReference type="AlphaFoldDB" id="A0A2T3HJD0"/>
<dbReference type="PROSITE" id="PS01063">
    <property type="entry name" value="SIGMA70_ECF"/>
    <property type="match status" value="1"/>
</dbReference>
<sequence>MNSISLETSICSYRTALRNYALRFTHNLDDAEDLLQETMLKALRYANLYKEGTNLKAWLYTILRNTFINDYRSKSKWTSVIEVNEDLSSQQLRTSASNNLAENKFMSGDIQTALGSLPEEYRVPFLRYFEGYKYHEIAEELRIPIGTVKTRIFMARQQLKSKLRMYSDTYRKRSA</sequence>
<dbReference type="CDD" id="cd06171">
    <property type="entry name" value="Sigma70_r4"/>
    <property type="match status" value="1"/>
</dbReference>
<accession>A0A2T3HJD0</accession>
<dbReference type="RefSeq" id="WP_107214801.1">
    <property type="nucleotide sequence ID" value="NZ_KZ686269.1"/>
</dbReference>
<name>A0A2T3HJD0_9SPHI</name>
<dbReference type="SUPFAM" id="SSF88659">
    <property type="entry name" value="Sigma3 and sigma4 domains of RNA polymerase sigma factors"/>
    <property type="match status" value="1"/>
</dbReference>
<dbReference type="GO" id="GO:0006352">
    <property type="term" value="P:DNA-templated transcription initiation"/>
    <property type="evidence" value="ECO:0007669"/>
    <property type="project" value="InterPro"/>
</dbReference>
<dbReference type="Gene3D" id="1.10.10.10">
    <property type="entry name" value="Winged helix-like DNA-binding domain superfamily/Winged helix DNA-binding domain"/>
    <property type="match status" value="1"/>
</dbReference>
<dbReference type="InterPro" id="IPR013324">
    <property type="entry name" value="RNA_pol_sigma_r3/r4-like"/>
</dbReference>
<gene>
    <name evidence="9" type="ORF">C7T94_07670</name>
</gene>
<dbReference type="InterPro" id="IPR039425">
    <property type="entry name" value="RNA_pol_sigma-70-like"/>
</dbReference>
<dbReference type="EMBL" id="PYLS01000005">
    <property type="protein sequence ID" value="PST82542.1"/>
    <property type="molecule type" value="Genomic_DNA"/>
</dbReference>
<evidence type="ECO:0000259" key="7">
    <source>
        <dbReference type="Pfam" id="PF04542"/>
    </source>
</evidence>
<keyword evidence="10" id="KW-1185">Reference proteome</keyword>
<dbReference type="InterPro" id="IPR014284">
    <property type="entry name" value="RNA_pol_sigma-70_dom"/>
</dbReference>
<dbReference type="PANTHER" id="PTHR43133">
    <property type="entry name" value="RNA POLYMERASE ECF-TYPE SIGMA FACTO"/>
    <property type="match status" value="1"/>
</dbReference>
<feature type="domain" description="RNA polymerase sigma factor 70 region 4 type 2" evidence="8">
    <location>
        <begin position="109"/>
        <end position="159"/>
    </location>
</feature>
<keyword evidence="5 6" id="KW-0804">Transcription</keyword>
<dbReference type="PANTHER" id="PTHR43133:SF25">
    <property type="entry name" value="RNA POLYMERASE SIGMA FACTOR RFAY-RELATED"/>
    <property type="match status" value="1"/>
</dbReference>
<dbReference type="InterPro" id="IPR007627">
    <property type="entry name" value="RNA_pol_sigma70_r2"/>
</dbReference>
<dbReference type="InterPro" id="IPR000838">
    <property type="entry name" value="RNA_pol_sigma70_ECF_CS"/>
</dbReference>
<dbReference type="OrthoDB" id="9803470at2"/>
<keyword evidence="2 6" id="KW-0805">Transcription regulation</keyword>
<proteinExistence type="inferred from homology"/>
<evidence type="ECO:0000256" key="4">
    <source>
        <dbReference type="ARBA" id="ARBA00023125"/>
    </source>
</evidence>
<dbReference type="Pfam" id="PF08281">
    <property type="entry name" value="Sigma70_r4_2"/>
    <property type="match status" value="1"/>
</dbReference>
<keyword evidence="4 6" id="KW-0238">DNA-binding</keyword>
<evidence type="ECO:0000259" key="8">
    <source>
        <dbReference type="Pfam" id="PF08281"/>
    </source>
</evidence>
<dbReference type="Proteomes" id="UP000240912">
    <property type="component" value="Unassembled WGS sequence"/>
</dbReference>
<comment type="caution">
    <text evidence="9">The sequence shown here is derived from an EMBL/GenBank/DDBJ whole genome shotgun (WGS) entry which is preliminary data.</text>
</comment>
<reference evidence="9 10" key="1">
    <citation type="submission" date="2018-03" db="EMBL/GenBank/DDBJ databases">
        <authorList>
            <person name="Keele B.F."/>
        </authorList>
    </citation>
    <scope>NUCLEOTIDE SEQUENCE [LARGE SCALE GENOMIC DNA]</scope>
    <source>
        <strain evidence="9 10">YL28-9</strain>
    </source>
</reference>
<dbReference type="Gene3D" id="1.10.1740.10">
    <property type="match status" value="1"/>
</dbReference>
<dbReference type="InterPro" id="IPR013249">
    <property type="entry name" value="RNA_pol_sigma70_r4_t2"/>
</dbReference>
<dbReference type="InterPro" id="IPR036388">
    <property type="entry name" value="WH-like_DNA-bd_sf"/>
</dbReference>
<dbReference type="InterPro" id="IPR013325">
    <property type="entry name" value="RNA_pol_sigma_r2"/>
</dbReference>
<dbReference type="SUPFAM" id="SSF88946">
    <property type="entry name" value="Sigma2 domain of RNA polymerase sigma factors"/>
    <property type="match status" value="1"/>
</dbReference>
<dbReference type="GO" id="GO:0016987">
    <property type="term" value="F:sigma factor activity"/>
    <property type="evidence" value="ECO:0007669"/>
    <property type="project" value="UniProtKB-KW"/>
</dbReference>
<evidence type="ECO:0000256" key="3">
    <source>
        <dbReference type="ARBA" id="ARBA00023082"/>
    </source>
</evidence>
<evidence type="ECO:0000313" key="10">
    <source>
        <dbReference type="Proteomes" id="UP000240912"/>
    </source>
</evidence>
<evidence type="ECO:0000256" key="6">
    <source>
        <dbReference type="RuleBase" id="RU000716"/>
    </source>
</evidence>
<dbReference type="NCBIfam" id="TIGR02937">
    <property type="entry name" value="sigma70-ECF"/>
    <property type="match status" value="1"/>
</dbReference>
<organism evidence="9 10">
    <name type="scientific">Pedobacter yulinensis</name>
    <dbReference type="NCBI Taxonomy" id="2126353"/>
    <lineage>
        <taxon>Bacteria</taxon>
        <taxon>Pseudomonadati</taxon>
        <taxon>Bacteroidota</taxon>
        <taxon>Sphingobacteriia</taxon>
        <taxon>Sphingobacteriales</taxon>
        <taxon>Sphingobacteriaceae</taxon>
        <taxon>Pedobacter</taxon>
    </lineage>
</organism>
<comment type="similarity">
    <text evidence="1 6">Belongs to the sigma-70 factor family. ECF subfamily.</text>
</comment>